<dbReference type="Proteomes" id="UP001062846">
    <property type="component" value="Chromosome 4"/>
</dbReference>
<reference evidence="1" key="1">
    <citation type="submission" date="2022-02" db="EMBL/GenBank/DDBJ databases">
        <title>Plant Genome Project.</title>
        <authorList>
            <person name="Zhang R.-G."/>
        </authorList>
    </citation>
    <scope>NUCLEOTIDE SEQUENCE</scope>
    <source>
        <strain evidence="1">AT1</strain>
    </source>
</reference>
<evidence type="ECO:0000313" key="1">
    <source>
        <dbReference type="EMBL" id="KAI8557469.1"/>
    </source>
</evidence>
<accession>A0ACC0NXE7</accession>
<evidence type="ECO:0000313" key="2">
    <source>
        <dbReference type="Proteomes" id="UP001062846"/>
    </source>
</evidence>
<protein>
    <submittedName>
        <fullName evidence="1">Uncharacterized protein</fullName>
    </submittedName>
</protein>
<sequence>MQPRLVPAHKSSDWTIMVWPAFPSTKSCERSKTLLLEISGGRGIRRLWTSLGLIGKLCLCQNHVEEWGLQTSWLSIMLFLLDKGGGSKIPECIPGLNDDRNYYPNFGFLEADRGARASWAWPWSSLIKGRDIGSGVLQDQIC</sequence>
<gene>
    <name evidence="1" type="ORF">RHMOL_Rhmol04G0013400</name>
</gene>
<name>A0ACC0NXE7_RHOML</name>
<comment type="caution">
    <text evidence="1">The sequence shown here is derived from an EMBL/GenBank/DDBJ whole genome shotgun (WGS) entry which is preliminary data.</text>
</comment>
<keyword evidence="2" id="KW-1185">Reference proteome</keyword>
<dbReference type="EMBL" id="CM046391">
    <property type="protein sequence ID" value="KAI8557469.1"/>
    <property type="molecule type" value="Genomic_DNA"/>
</dbReference>
<organism evidence="1 2">
    <name type="scientific">Rhododendron molle</name>
    <name type="common">Chinese azalea</name>
    <name type="synonym">Azalea mollis</name>
    <dbReference type="NCBI Taxonomy" id="49168"/>
    <lineage>
        <taxon>Eukaryota</taxon>
        <taxon>Viridiplantae</taxon>
        <taxon>Streptophyta</taxon>
        <taxon>Embryophyta</taxon>
        <taxon>Tracheophyta</taxon>
        <taxon>Spermatophyta</taxon>
        <taxon>Magnoliopsida</taxon>
        <taxon>eudicotyledons</taxon>
        <taxon>Gunneridae</taxon>
        <taxon>Pentapetalae</taxon>
        <taxon>asterids</taxon>
        <taxon>Ericales</taxon>
        <taxon>Ericaceae</taxon>
        <taxon>Ericoideae</taxon>
        <taxon>Rhodoreae</taxon>
        <taxon>Rhododendron</taxon>
    </lineage>
</organism>
<proteinExistence type="predicted"/>